<sequence>MTLLENEFSFHFALLFLSLLTTTYSTPKGYYYSVDMGKERYKEIKLDSQVTCNILPDNVACYSSNWRF</sequence>
<dbReference type="Gramene" id="ESR34484">
    <property type="protein sequence ID" value="ESR34484"/>
    <property type="gene ID" value="CICLE_v10007194mg"/>
</dbReference>
<feature type="signal peptide" evidence="1">
    <location>
        <begin position="1"/>
        <end position="25"/>
    </location>
</feature>
<dbReference type="InParanoid" id="V4U5H9"/>
<name>V4U5H9_CITCL</name>
<dbReference type="KEGG" id="cic:CICLE_v10007194mg"/>
<evidence type="ECO:0000313" key="2">
    <source>
        <dbReference type="EMBL" id="ESR34484.1"/>
    </source>
</evidence>
<feature type="chain" id="PRO_5004728785" evidence="1">
    <location>
        <begin position="26"/>
        <end position="68"/>
    </location>
</feature>
<keyword evidence="3" id="KW-1185">Reference proteome</keyword>
<dbReference type="Proteomes" id="UP000030687">
    <property type="component" value="Unassembled WGS sequence"/>
</dbReference>
<dbReference type="EMBL" id="KI537036">
    <property type="protein sequence ID" value="ESR34484.1"/>
    <property type="molecule type" value="Genomic_DNA"/>
</dbReference>
<evidence type="ECO:0000313" key="3">
    <source>
        <dbReference type="Proteomes" id="UP000030687"/>
    </source>
</evidence>
<protein>
    <submittedName>
        <fullName evidence="2">Uncharacterized protein</fullName>
    </submittedName>
</protein>
<proteinExistence type="predicted"/>
<evidence type="ECO:0000256" key="1">
    <source>
        <dbReference type="SAM" id="SignalP"/>
    </source>
</evidence>
<gene>
    <name evidence="2" type="ORF">CICLE_v10007194mg</name>
</gene>
<reference evidence="2 3" key="1">
    <citation type="submission" date="2013-10" db="EMBL/GenBank/DDBJ databases">
        <authorList>
            <consortium name="International Citrus Genome Consortium"/>
            <person name="Jenkins J."/>
            <person name="Schmutz J."/>
            <person name="Prochnik S."/>
            <person name="Rokhsar D."/>
            <person name="Gmitter F."/>
            <person name="Ollitrault P."/>
            <person name="Machado M."/>
            <person name="Talon M."/>
            <person name="Wincker P."/>
            <person name="Jaillon O."/>
            <person name="Morgante M."/>
        </authorList>
    </citation>
    <scope>NUCLEOTIDE SEQUENCE</scope>
    <source>
        <strain evidence="3">cv. Clemenules</strain>
    </source>
</reference>
<organism evidence="2 3">
    <name type="scientific">Citrus clementina</name>
    <name type="common">Clementine</name>
    <name type="synonym">Citrus deliciosa x Citrus sinensis</name>
    <dbReference type="NCBI Taxonomy" id="85681"/>
    <lineage>
        <taxon>Eukaryota</taxon>
        <taxon>Viridiplantae</taxon>
        <taxon>Streptophyta</taxon>
        <taxon>Embryophyta</taxon>
        <taxon>Tracheophyta</taxon>
        <taxon>Spermatophyta</taxon>
        <taxon>Magnoliopsida</taxon>
        <taxon>eudicotyledons</taxon>
        <taxon>Gunneridae</taxon>
        <taxon>Pentapetalae</taxon>
        <taxon>rosids</taxon>
        <taxon>malvids</taxon>
        <taxon>Sapindales</taxon>
        <taxon>Rutaceae</taxon>
        <taxon>Aurantioideae</taxon>
        <taxon>Citrus</taxon>
    </lineage>
</organism>
<dbReference type="AlphaFoldDB" id="V4U5H9"/>
<keyword evidence="1" id="KW-0732">Signal</keyword>
<accession>V4U5H9</accession>